<name>A0ABQ8KJW3_9APHY</name>
<dbReference type="EMBL" id="JADCUA010000008">
    <property type="protein sequence ID" value="KAH9837877.1"/>
    <property type="molecule type" value="Genomic_DNA"/>
</dbReference>
<dbReference type="GeneID" id="72004253"/>
<protein>
    <submittedName>
        <fullName evidence="1">Uncharacterized protein</fullName>
    </submittedName>
</protein>
<accession>A0ABQ8KJW3</accession>
<evidence type="ECO:0000313" key="1">
    <source>
        <dbReference type="EMBL" id="KAH9837877.1"/>
    </source>
</evidence>
<dbReference type="RefSeq" id="XP_047779915.1">
    <property type="nucleotide sequence ID" value="XM_047923521.1"/>
</dbReference>
<sequence length="150" mass="15794">MNMRDTGDLTQPPRLYYPVASAHKPRAPRPPAALPTLRAAAACSAALCSPHLAAGPASGSLAGCAHTAHLSSPPLLLCSPHRLPRSPPRPPPVRIHARLAAGGCATRSATAPLSLRSLRLALVQHTPVPCGWHHAVRHDPRQLPQHCLVP</sequence>
<reference evidence="1 2" key="1">
    <citation type="journal article" date="2021" name="Environ. Microbiol.">
        <title>Gene family expansions and transcriptome signatures uncover fungal adaptations to wood decay.</title>
        <authorList>
            <person name="Hage H."/>
            <person name="Miyauchi S."/>
            <person name="Viragh M."/>
            <person name="Drula E."/>
            <person name="Min B."/>
            <person name="Chaduli D."/>
            <person name="Navarro D."/>
            <person name="Favel A."/>
            <person name="Norest M."/>
            <person name="Lesage-Meessen L."/>
            <person name="Balint B."/>
            <person name="Merenyi Z."/>
            <person name="de Eugenio L."/>
            <person name="Morin E."/>
            <person name="Martinez A.T."/>
            <person name="Baldrian P."/>
            <person name="Stursova M."/>
            <person name="Martinez M.J."/>
            <person name="Novotny C."/>
            <person name="Magnuson J.K."/>
            <person name="Spatafora J.W."/>
            <person name="Maurice S."/>
            <person name="Pangilinan J."/>
            <person name="Andreopoulos W."/>
            <person name="LaButti K."/>
            <person name="Hundley H."/>
            <person name="Na H."/>
            <person name="Kuo A."/>
            <person name="Barry K."/>
            <person name="Lipzen A."/>
            <person name="Henrissat B."/>
            <person name="Riley R."/>
            <person name="Ahrendt S."/>
            <person name="Nagy L.G."/>
            <person name="Grigoriev I.V."/>
            <person name="Martin F."/>
            <person name="Rosso M.N."/>
        </authorList>
    </citation>
    <scope>NUCLEOTIDE SEQUENCE [LARGE SCALE GENOMIC DNA]</scope>
    <source>
        <strain evidence="1 2">CIRM-BRFM 1785</strain>
    </source>
</reference>
<gene>
    <name evidence="1" type="ORF">C8Q71DRAFT_754959</name>
</gene>
<keyword evidence="2" id="KW-1185">Reference proteome</keyword>
<organism evidence="1 2">
    <name type="scientific">Rhodofomes roseus</name>
    <dbReference type="NCBI Taxonomy" id="34475"/>
    <lineage>
        <taxon>Eukaryota</taxon>
        <taxon>Fungi</taxon>
        <taxon>Dikarya</taxon>
        <taxon>Basidiomycota</taxon>
        <taxon>Agaricomycotina</taxon>
        <taxon>Agaricomycetes</taxon>
        <taxon>Polyporales</taxon>
        <taxon>Rhodofomes</taxon>
    </lineage>
</organism>
<evidence type="ECO:0000313" key="2">
    <source>
        <dbReference type="Proteomes" id="UP000814176"/>
    </source>
</evidence>
<proteinExistence type="predicted"/>
<comment type="caution">
    <text evidence="1">The sequence shown here is derived from an EMBL/GenBank/DDBJ whole genome shotgun (WGS) entry which is preliminary data.</text>
</comment>
<dbReference type="Proteomes" id="UP000814176">
    <property type="component" value="Unassembled WGS sequence"/>
</dbReference>